<dbReference type="SUPFAM" id="SSF46894">
    <property type="entry name" value="C-terminal effector domain of the bipartite response regulators"/>
    <property type="match status" value="1"/>
</dbReference>
<dbReference type="InterPro" id="IPR000792">
    <property type="entry name" value="Tscrpt_reg_LuxR_C"/>
</dbReference>
<evidence type="ECO:0000259" key="5">
    <source>
        <dbReference type="PROSITE" id="PS50043"/>
    </source>
</evidence>
<feature type="domain" description="Response regulatory" evidence="6">
    <location>
        <begin position="74"/>
        <end position="190"/>
    </location>
</feature>
<dbReference type="InterPro" id="IPR051015">
    <property type="entry name" value="EvgA-like"/>
</dbReference>
<dbReference type="PANTHER" id="PTHR45566">
    <property type="entry name" value="HTH-TYPE TRANSCRIPTIONAL REGULATOR YHJB-RELATED"/>
    <property type="match status" value="1"/>
</dbReference>
<protein>
    <submittedName>
        <fullName evidence="7">Two-component system response regulator</fullName>
    </submittedName>
</protein>
<feature type="compositionally biased region" description="Basic and acidic residues" evidence="4">
    <location>
        <begin position="36"/>
        <end position="46"/>
    </location>
</feature>
<keyword evidence="8" id="KW-1185">Reference proteome</keyword>
<feature type="domain" description="HTH luxR-type" evidence="5">
    <location>
        <begin position="199"/>
        <end position="264"/>
    </location>
</feature>
<dbReference type="GO" id="GO:0003677">
    <property type="term" value="F:DNA binding"/>
    <property type="evidence" value="ECO:0007669"/>
    <property type="project" value="UniProtKB-KW"/>
</dbReference>
<reference evidence="7 8" key="1">
    <citation type="submission" date="2018-04" db="EMBL/GenBank/DDBJ databases">
        <authorList>
            <person name="Li J."/>
        </authorList>
    </citation>
    <scope>NUCLEOTIDE SEQUENCE [LARGE SCALE GENOMIC DNA]</scope>
    <source>
        <strain evidence="8">30A</strain>
    </source>
</reference>
<accession>A0A2S0WVD3</accession>
<dbReference type="CDD" id="cd17535">
    <property type="entry name" value="REC_NarL-like"/>
    <property type="match status" value="1"/>
</dbReference>
<feature type="compositionally biased region" description="Basic residues" evidence="4">
    <location>
        <begin position="8"/>
        <end position="21"/>
    </location>
</feature>
<evidence type="ECO:0000256" key="1">
    <source>
        <dbReference type="ARBA" id="ARBA00022553"/>
    </source>
</evidence>
<proteinExistence type="predicted"/>
<dbReference type="Gene3D" id="3.40.50.2300">
    <property type="match status" value="1"/>
</dbReference>
<dbReference type="PRINTS" id="PR00038">
    <property type="entry name" value="HTHLUXR"/>
</dbReference>
<name>A0A2S0WVD3_9MICO</name>
<dbReference type="InterPro" id="IPR016032">
    <property type="entry name" value="Sig_transdc_resp-reg_C-effctor"/>
</dbReference>
<dbReference type="GO" id="GO:0000160">
    <property type="term" value="P:phosphorelay signal transduction system"/>
    <property type="evidence" value="ECO:0007669"/>
    <property type="project" value="InterPro"/>
</dbReference>
<feature type="region of interest" description="Disordered" evidence="4">
    <location>
        <begin position="1"/>
        <end position="57"/>
    </location>
</feature>
<dbReference type="PROSITE" id="PS50043">
    <property type="entry name" value="HTH_LUXR_2"/>
    <property type="match status" value="1"/>
</dbReference>
<dbReference type="Pfam" id="PF00072">
    <property type="entry name" value="Response_reg"/>
    <property type="match status" value="1"/>
</dbReference>
<dbReference type="SUPFAM" id="SSF52172">
    <property type="entry name" value="CheY-like"/>
    <property type="match status" value="1"/>
</dbReference>
<dbReference type="AlphaFoldDB" id="A0A2S0WVD3"/>
<dbReference type="InterPro" id="IPR011006">
    <property type="entry name" value="CheY-like_superfamily"/>
</dbReference>
<evidence type="ECO:0000313" key="8">
    <source>
        <dbReference type="Proteomes" id="UP000244729"/>
    </source>
</evidence>
<evidence type="ECO:0000313" key="7">
    <source>
        <dbReference type="EMBL" id="AWB95287.1"/>
    </source>
</evidence>
<dbReference type="GO" id="GO:0006355">
    <property type="term" value="P:regulation of DNA-templated transcription"/>
    <property type="evidence" value="ECO:0007669"/>
    <property type="project" value="InterPro"/>
</dbReference>
<sequence length="269" mass="29248">MVADRAAGHGHRRRARLRRHRSQADLVRAARNSRACSHDRGHDRVSQRPQCCGHPTHPAVRGQWHDVTSAASVTVVIADDHELFRDGLRAMLTAADGVRVVGEAATHDQAYQRVLATRPDVLLLDVEMPGIPVLSTISRVRAEAPATRILIVTMHRDRVLANHLRAAGAAGFVSKSAPASELVDAIHAAIDVPDPIRRPELVASVLSLREKEVMRLIAQGLSNDEIGRSLSISVGTVKRHNTNIFSKLGATSRTDAVRKASRLGEIQSP</sequence>
<organism evidence="7 8">
    <name type="scientific">Agromyces badenianii</name>
    <dbReference type="NCBI Taxonomy" id="2080742"/>
    <lineage>
        <taxon>Bacteria</taxon>
        <taxon>Bacillati</taxon>
        <taxon>Actinomycetota</taxon>
        <taxon>Actinomycetes</taxon>
        <taxon>Micrococcales</taxon>
        <taxon>Microbacteriaceae</taxon>
        <taxon>Agromyces</taxon>
    </lineage>
</organism>
<evidence type="ECO:0000259" key="6">
    <source>
        <dbReference type="PROSITE" id="PS50110"/>
    </source>
</evidence>
<dbReference type="Pfam" id="PF00196">
    <property type="entry name" value="GerE"/>
    <property type="match status" value="1"/>
</dbReference>
<dbReference type="PROSITE" id="PS50110">
    <property type="entry name" value="RESPONSE_REGULATORY"/>
    <property type="match status" value="1"/>
</dbReference>
<evidence type="ECO:0000256" key="4">
    <source>
        <dbReference type="SAM" id="MobiDB-lite"/>
    </source>
</evidence>
<keyword evidence="1 3" id="KW-0597">Phosphoprotein</keyword>
<dbReference type="OrthoDB" id="9808843at2"/>
<dbReference type="SMART" id="SM00448">
    <property type="entry name" value="REC"/>
    <property type="match status" value="1"/>
</dbReference>
<dbReference type="InterPro" id="IPR001789">
    <property type="entry name" value="Sig_transdc_resp-reg_receiver"/>
</dbReference>
<dbReference type="SMART" id="SM00421">
    <property type="entry name" value="HTH_LUXR"/>
    <property type="match status" value="1"/>
</dbReference>
<dbReference type="InterPro" id="IPR058245">
    <property type="entry name" value="NreC/VraR/RcsB-like_REC"/>
</dbReference>
<feature type="modified residue" description="4-aspartylphosphate" evidence="3">
    <location>
        <position position="125"/>
    </location>
</feature>
<dbReference type="KEGG" id="agm:DCE93_06120"/>
<evidence type="ECO:0000256" key="3">
    <source>
        <dbReference type="PROSITE-ProRule" id="PRU00169"/>
    </source>
</evidence>
<dbReference type="PANTHER" id="PTHR45566:SF2">
    <property type="entry name" value="NARL SUBFAMILY"/>
    <property type="match status" value="1"/>
</dbReference>
<dbReference type="EMBL" id="CP028913">
    <property type="protein sequence ID" value="AWB95287.1"/>
    <property type="molecule type" value="Genomic_DNA"/>
</dbReference>
<dbReference type="Proteomes" id="UP000244729">
    <property type="component" value="Chromosome"/>
</dbReference>
<evidence type="ECO:0000256" key="2">
    <source>
        <dbReference type="ARBA" id="ARBA00023125"/>
    </source>
</evidence>
<dbReference type="CDD" id="cd06170">
    <property type="entry name" value="LuxR_C_like"/>
    <property type="match status" value="1"/>
</dbReference>
<keyword evidence="2" id="KW-0238">DNA-binding</keyword>
<gene>
    <name evidence="7" type="ORF">DCE93_06120</name>
</gene>
<dbReference type="PROSITE" id="PS00622">
    <property type="entry name" value="HTH_LUXR_1"/>
    <property type="match status" value="1"/>
</dbReference>